<feature type="region of interest" description="Disordered" evidence="2">
    <location>
        <begin position="865"/>
        <end position="903"/>
    </location>
</feature>
<dbReference type="GO" id="GO:0006281">
    <property type="term" value="P:DNA repair"/>
    <property type="evidence" value="ECO:0007669"/>
    <property type="project" value="UniProtKB-KW"/>
</dbReference>
<dbReference type="SUPFAM" id="SSF52540">
    <property type="entry name" value="P-loop containing nucleoside triphosphate hydrolases"/>
    <property type="match status" value="1"/>
</dbReference>
<protein>
    <recommendedName>
        <fullName evidence="1">ATP-dependent DNA helicase</fullName>
        <ecNumber evidence="1">5.6.2.3</ecNumber>
    </recommendedName>
</protein>
<dbReference type="EC" id="5.6.2.3" evidence="1"/>
<dbReference type="Pfam" id="PF03184">
    <property type="entry name" value="DDE_1"/>
    <property type="match status" value="1"/>
</dbReference>
<feature type="compositionally biased region" description="Basic and acidic residues" evidence="2">
    <location>
        <begin position="940"/>
        <end position="949"/>
    </location>
</feature>
<name>A0A0B4HWD0_METGA</name>
<keyword evidence="5" id="KW-1185">Reference proteome</keyword>
<dbReference type="InterPro" id="IPR004875">
    <property type="entry name" value="DDE_SF_endonuclease_dom"/>
</dbReference>
<dbReference type="Pfam" id="PF05970">
    <property type="entry name" value="PIF1"/>
    <property type="match status" value="1"/>
</dbReference>
<dbReference type="SMART" id="SM00382">
    <property type="entry name" value="AAA"/>
    <property type="match status" value="1"/>
</dbReference>
<proteinExistence type="inferred from homology"/>
<evidence type="ECO:0000313" key="4">
    <source>
        <dbReference type="EMBL" id="KID83874.1"/>
    </source>
</evidence>
<feature type="domain" description="AAA+ ATPase" evidence="3">
    <location>
        <begin position="617"/>
        <end position="787"/>
    </location>
</feature>
<dbReference type="GO" id="GO:0006310">
    <property type="term" value="P:DNA recombination"/>
    <property type="evidence" value="ECO:0007669"/>
    <property type="project" value="UniProtKB-KW"/>
</dbReference>
<keyword evidence="1" id="KW-0067">ATP-binding</keyword>
<keyword evidence="1" id="KW-0233">DNA recombination</keyword>
<dbReference type="GO" id="GO:0016887">
    <property type="term" value="F:ATP hydrolysis activity"/>
    <property type="evidence" value="ECO:0007669"/>
    <property type="project" value="RHEA"/>
</dbReference>
<dbReference type="GO" id="GO:0003676">
    <property type="term" value="F:nucleic acid binding"/>
    <property type="evidence" value="ECO:0007669"/>
    <property type="project" value="InterPro"/>
</dbReference>
<dbReference type="InterPro" id="IPR027417">
    <property type="entry name" value="P-loop_NTPase"/>
</dbReference>
<dbReference type="InterPro" id="IPR051055">
    <property type="entry name" value="PIF1_helicase"/>
</dbReference>
<dbReference type="AlphaFoldDB" id="A0A0B4HWD0"/>
<organism evidence="4 5">
    <name type="scientific">Metarhizium guizhouense (strain ARSEF 977)</name>
    <dbReference type="NCBI Taxonomy" id="1276136"/>
    <lineage>
        <taxon>Eukaryota</taxon>
        <taxon>Fungi</taxon>
        <taxon>Dikarya</taxon>
        <taxon>Ascomycota</taxon>
        <taxon>Pezizomycotina</taxon>
        <taxon>Sordariomycetes</taxon>
        <taxon>Hypocreomycetidae</taxon>
        <taxon>Hypocreales</taxon>
        <taxon>Clavicipitaceae</taxon>
        <taxon>Metarhizium</taxon>
    </lineage>
</organism>
<keyword evidence="1" id="KW-0547">Nucleotide-binding</keyword>
<dbReference type="HOGENOM" id="CLU_302687_0_0_1"/>
<keyword evidence="1" id="KW-0378">Hydrolase</keyword>
<dbReference type="InterPro" id="IPR003593">
    <property type="entry name" value="AAA+_ATPase"/>
</dbReference>
<keyword evidence="1" id="KW-0227">DNA damage</keyword>
<gene>
    <name evidence="4" type="ORF">MGU_08846</name>
</gene>
<dbReference type="PANTHER" id="PTHR47642:SF5">
    <property type="entry name" value="ATP-DEPENDENT DNA HELICASE"/>
    <property type="match status" value="1"/>
</dbReference>
<feature type="compositionally biased region" description="Low complexity" evidence="2">
    <location>
        <begin position="868"/>
        <end position="892"/>
    </location>
</feature>
<evidence type="ECO:0000256" key="2">
    <source>
        <dbReference type="SAM" id="MobiDB-lite"/>
    </source>
</evidence>
<dbReference type="GO" id="GO:0043139">
    <property type="term" value="F:5'-3' DNA helicase activity"/>
    <property type="evidence" value="ECO:0007669"/>
    <property type="project" value="UniProtKB-EC"/>
</dbReference>
<dbReference type="GO" id="GO:0000723">
    <property type="term" value="P:telomere maintenance"/>
    <property type="evidence" value="ECO:0007669"/>
    <property type="project" value="InterPro"/>
</dbReference>
<comment type="cofactor">
    <cofactor evidence="1">
        <name>Mg(2+)</name>
        <dbReference type="ChEBI" id="CHEBI:18420"/>
    </cofactor>
</comment>
<keyword evidence="1 4" id="KW-0347">Helicase</keyword>
<dbReference type="GO" id="GO:0005524">
    <property type="term" value="F:ATP binding"/>
    <property type="evidence" value="ECO:0007669"/>
    <property type="project" value="UniProtKB-KW"/>
</dbReference>
<comment type="catalytic activity">
    <reaction evidence="1">
        <text>ATP + H2O = ADP + phosphate + H(+)</text>
        <dbReference type="Rhea" id="RHEA:13065"/>
        <dbReference type="ChEBI" id="CHEBI:15377"/>
        <dbReference type="ChEBI" id="CHEBI:15378"/>
        <dbReference type="ChEBI" id="CHEBI:30616"/>
        <dbReference type="ChEBI" id="CHEBI:43474"/>
        <dbReference type="ChEBI" id="CHEBI:456216"/>
        <dbReference type="EC" id="5.6.2.3"/>
    </reaction>
</comment>
<comment type="similarity">
    <text evidence="1">Belongs to the helicase family.</text>
</comment>
<evidence type="ECO:0000256" key="1">
    <source>
        <dbReference type="RuleBase" id="RU363044"/>
    </source>
</evidence>
<keyword evidence="1" id="KW-0234">DNA repair</keyword>
<feature type="region of interest" description="Disordered" evidence="2">
    <location>
        <begin position="576"/>
        <end position="595"/>
    </location>
</feature>
<evidence type="ECO:0000313" key="5">
    <source>
        <dbReference type="Proteomes" id="UP000031192"/>
    </source>
</evidence>
<dbReference type="PANTHER" id="PTHR47642">
    <property type="entry name" value="ATP-DEPENDENT DNA HELICASE"/>
    <property type="match status" value="1"/>
</dbReference>
<dbReference type="InterPro" id="IPR010285">
    <property type="entry name" value="DNA_helicase_pif1-like_DEAD"/>
</dbReference>
<accession>A0A0B4HWD0</accession>
<dbReference type="Proteomes" id="UP000031192">
    <property type="component" value="Unassembled WGS sequence"/>
</dbReference>
<reference evidence="4 5" key="1">
    <citation type="journal article" date="2014" name="Proc. Natl. Acad. Sci. U.S.A.">
        <title>Trajectory and genomic determinants of fungal-pathogen speciation and host adaptation.</title>
        <authorList>
            <person name="Hu X."/>
            <person name="Xiao G."/>
            <person name="Zheng P."/>
            <person name="Shang Y."/>
            <person name="Su Y."/>
            <person name="Zhang X."/>
            <person name="Liu X."/>
            <person name="Zhan S."/>
            <person name="St Leger R.J."/>
            <person name="Wang C."/>
        </authorList>
    </citation>
    <scope>NUCLEOTIDE SEQUENCE [LARGE SCALE GENOMIC DNA]</scope>
    <source>
        <strain evidence="4 5">ARSEF 977</strain>
    </source>
</reference>
<dbReference type="Gene3D" id="3.40.50.300">
    <property type="entry name" value="P-loop containing nucleotide triphosphate hydrolases"/>
    <property type="match status" value="1"/>
</dbReference>
<sequence length="985" mass="111430">MPATREQLEGAANTIRLRRNPNSSGVSPNWLTGWRRNHPEITQTYLKAVERSRKAFEAQGLEDVELFYSQLQATILKFRIGASEMWNEDEAGMRIGCLRERVQVLVTRTSRHKAPRPEVLDPANRESCTVIASINAMGDSLPPWLVFAHYPTTNWAGIDIGTGVRFAQSPTGFSNAEIHLEWARHFNRWSWASSAQAKQSGKSLEQWFGCDEHLRLPDRGMSRVERPPVDRPDEEKIYRLLVVDGFTGHTTLAFAEYCIKFDIIIAILPPHSTHLMQPLDVGVFQPLTAAHQKALRKFLAEGNLTFSRVECLAAFQQVYEAGFTRHNIMSGFEEAEWRADQGKNTQGIADAHFSSQGPDAEDRDDYKKTKKQVVNGRVKQLNFKPWLEHTGRDVEFYLLEQSHDTLTQELKRPSQEIYFIDTTKRNNSARDIMARAMTRPHPLEDMSSLPGSDDTVHFPGLGPFHKEGEDDNNDDLEIQFHDAQEYMPSSPPAMAAVGDITNTPCPVKPTRRYHHIQRMLKGYRDDRNSSQRDTIQARILYDMPLVGLLWAPHLDQRDAQRAHAPADEQVKPLQIAGSGIQPHENQGDSSARGEERFDNAEPNLCQEQQDVVDLIASGRNVFFPGSAGCGKSTVLKAAVMRLQAMGLIVHILAPTGRAALQVSGVSTWSYMGWTPDHHKLPIGKLITSAFRKHIRRRLKSTDVLIIDEISMVENHHLERMNICMKEARRWRQDTPAPFGGAQVVVTGDFCQLPPVKPFQHCIVCGQEMEADDYEAEFNCRQNHGPFKENEKWAFMSKAWEEFKEVVKQVYDAVGSFVNSERKEEFKSNLGVLCNRTCDGWMEIQQLQERVRPSFSPNYINVWKPLPGSSSSRRTETITSTPLPASSTAASTSQKKPDDGQPRRQEVGKVIWPSFLYQHPEDPDEGLLHHGYVLTDAQTAEAEKEGESSRRLARRNTRNNEQIGTKKRRDSGIFLSKGGSDRSGIA</sequence>
<dbReference type="EMBL" id="AZNH01000051">
    <property type="protein sequence ID" value="KID83874.1"/>
    <property type="molecule type" value="Genomic_DNA"/>
</dbReference>
<comment type="caution">
    <text evidence="4">The sequence shown here is derived from an EMBL/GenBank/DDBJ whole genome shotgun (WGS) entry which is preliminary data.</text>
</comment>
<feature type="compositionally biased region" description="Basic and acidic residues" evidence="2">
    <location>
        <begin position="894"/>
        <end position="903"/>
    </location>
</feature>
<evidence type="ECO:0000259" key="3">
    <source>
        <dbReference type="SMART" id="SM00382"/>
    </source>
</evidence>
<feature type="region of interest" description="Disordered" evidence="2">
    <location>
        <begin position="937"/>
        <end position="985"/>
    </location>
</feature>